<sequence>MNLMIILTQAAWPQCRHEPNLGAPICTHLGADFPVLDSWQLRKLPQLFLAAMTLLSLNYDVLSLILALISAHDASQLALTCRHAYSIALPRFLSDVTLGGVFHKSRSSAAKQLTDFCAFMLAANEHRRLQCLQRIQIMRDAVRCRVDGRWTVDASCVAMLSDVLGRASHLHTLTLWGPDALFAAHPPLADALARLPLLHSVVLGGDIPPLPTLVRAFPHVRSLQFVDGGGSCGPDWDLPSLDSVSSWPSLDRVDTGHPILSLVCPVRRVDLRNPLFPDEFVLANALEFVAHTRPVVLSCAVDGALTDAEFCAPLAGVASGLRFLELVLDRCDSMPDVVSWMTRVAHALAPLPLLGLSLCRSGTTPPKDHLSATAPSLDALARTIAEAVPTLQYVGLQPHGQRAYNVYDPEWFRASSTVTGRGDGSARRVERVGAEEGLSVQRTMQALDRYD</sequence>
<gene>
    <name evidence="1" type="ORF">A0H81_02138</name>
</gene>
<organism evidence="1 2">
    <name type="scientific">Grifola frondosa</name>
    <name type="common">Maitake</name>
    <name type="synonym">Polyporus frondosus</name>
    <dbReference type="NCBI Taxonomy" id="5627"/>
    <lineage>
        <taxon>Eukaryota</taxon>
        <taxon>Fungi</taxon>
        <taxon>Dikarya</taxon>
        <taxon>Basidiomycota</taxon>
        <taxon>Agaricomycotina</taxon>
        <taxon>Agaricomycetes</taxon>
        <taxon>Polyporales</taxon>
        <taxon>Grifolaceae</taxon>
        <taxon>Grifola</taxon>
    </lineage>
</organism>
<dbReference type="OrthoDB" id="2787271at2759"/>
<dbReference type="EMBL" id="LUGG01000002">
    <property type="protein sequence ID" value="OBZ77903.1"/>
    <property type="molecule type" value="Genomic_DNA"/>
</dbReference>
<dbReference type="OMA" id="CAPDWAL"/>
<dbReference type="AlphaFoldDB" id="A0A1C7MM36"/>
<dbReference type="STRING" id="5627.A0A1C7MM36"/>
<keyword evidence="2" id="KW-1185">Reference proteome</keyword>
<reference evidence="1 2" key="1">
    <citation type="submission" date="2016-03" db="EMBL/GenBank/DDBJ databases">
        <title>Whole genome sequencing of Grifola frondosa 9006-11.</title>
        <authorList>
            <person name="Min B."/>
            <person name="Park H."/>
            <person name="Kim J.-G."/>
            <person name="Cho H."/>
            <person name="Oh Y.-L."/>
            <person name="Kong W.-S."/>
            <person name="Choi I.-G."/>
        </authorList>
    </citation>
    <scope>NUCLEOTIDE SEQUENCE [LARGE SCALE GENOMIC DNA]</scope>
    <source>
        <strain evidence="1 2">9006-11</strain>
    </source>
</reference>
<protein>
    <recommendedName>
        <fullName evidence="3">F-box domain-containing protein</fullName>
    </recommendedName>
</protein>
<proteinExistence type="predicted"/>
<evidence type="ECO:0008006" key="3">
    <source>
        <dbReference type="Google" id="ProtNLM"/>
    </source>
</evidence>
<evidence type="ECO:0000313" key="1">
    <source>
        <dbReference type="EMBL" id="OBZ77903.1"/>
    </source>
</evidence>
<comment type="caution">
    <text evidence="1">The sequence shown here is derived from an EMBL/GenBank/DDBJ whole genome shotgun (WGS) entry which is preliminary data.</text>
</comment>
<dbReference type="Proteomes" id="UP000092993">
    <property type="component" value="Unassembled WGS sequence"/>
</dbReference>
<name>A0A1C7MM36_GRIFR</name>
<accession>A0A1C7MM36</accession>
<evidence type="ECO:0000313" key="2">
    <source>
        <dbReference type="Proteomes" id="UP000092993"/>
    </source>
</evidence>